<dbReference type="PATRIC" id="fig|1122241.3.peg.2053"/>
<evidence type="ECO:0008006" key="3">
    <source>
        <dbReference type="Google" id="ProtNLM"/>
    </source>
</evidence>
<organism evidence="1 2">
    <name type="scientific">Moorella mulderi DSM 14980</name>
    <dbReference type="NCBI Taxonomy" id="1122241"/>
    <lineage>
        <taxon>Bacteria</taxon>
        <taxon>Bacillati</taxon>
        <taxon>Bacillota</taxon>
        <taxon>Clostridia</taxon>
        <taxon>Neomoorellales</taxon>
        <taxon>Neomoorellaceae</taxon>
        <taxon>Neomoorella</taxon>
    </lineage>
</organism>
<proteinExistence type="predicted"/>
<dbReference type="EMBL" id="LTBC01000007">
    <property type="protein sequence ID" value="KYH31787.1"/>
    <property type="molecule type" value="Genomic_DNA"/>
</dbReference>
<evidence type="ECO:0000313" key="2">
    <source>
        <dbReference type="Proteomes" id="UP000075670"/>
    </source>
</evidence>
<accession>A0A151AWJ8</accession>
<name>A0A151AWJ8_9FIRM</name>
<dbReference type="Gene3D" id="3.40.30.10">
    <property type="entry name" value="Glutaredoxin"/>
    <property type="match status" value="1"/>
</dbReference>
<evidence type="ECO:0000313" key="1">
    <source>
        <dbReference type="EMBL" id="KYH31787.1"/>
    </source>
</evidence>
<keyword evidence="2" id="KW-1185">Reference proteome</keyword>
<dbReference type="AlphaFoldDB" id="A0A151AWJ8"/>
<protein>
    <recommendedName>
        <fullName evidence="3">Thioredoxin</fullName>
    </recommendedName>
</protein>
<comment type="caution">
    <text evidence="1">The sequence shown here is derived from an EMBL/GenBank/DDBJ whole genome shotgun (WGS) entry which is preliminary data.</text>
</comment>
<gene>
    <name evidence="1" type="ORF">MOMUL_19300</name>
</gene>
<sequence>MLPVVAAIRDEYQAKINCYFYEEKEVAQDALMVDILKEGLPRVLILNKKGVLVKDMGGLITKEEIVSELNQQI</sequence>
<reference evidence="1 2" key="1">
    <citation type="submission" date="2016-02" db="EMBL/GenBank/DDBJ databases">
        <title>Genome sequence of Moorella mulderi DSM 14980.</title>
        <authorList>
            <person name="Poehlein A."/>
            <person name="Daniel R."/>
        </authorList>
    </citation>
    <scope>NUCLEOTIDE SEQUENCE [LARGE SCALE GENOMIC DNA]</scope>
    <source>
        <strain evidence="1 2">DSM 14980</strain>
    </source>
</reference>
<dbReference type="RefSeq" id="WP_062284434.1">
    <property type="nucleotide sequence ID" value="NZ_LTBC01000007.1"/>
</dbReference>
<dbReference type="Proteomes" id="UP000075670">
    <property type="component" value="Unassembled WGS sequence"/>
</dbReference>